<comment type="caution">
    <text evidence="2">The sequence shown here is derived from an EMBL/GenBank/DDBJ whole genome shotgun (WGS) entry which is preliminary data.</text>
</comment>
<sequence>MATGAAAVVLAGCIGPSGDTETEPGPAAAEVTVVRGDRTYPLTVKITGWKVGPHPQVPDRGDAVHVTYRTTRTEPLPETMVELAVCAIDSANAVLLCATIAVHEVPGESPVEDTDLWIGPSTDPALSRTARVVVLPDQLRHGLHAGDPKDGDGYVPPDVPAPGERLRIG</sequence>
<reference evidence="3" key="1">
    <citation type="journal article" date="2019" name="Int. J. Syst. Evol. Microbiol.">
        <title>The Global Catalogue of Microorganisms (GCM) 10K type strain sequencing project: providing services to taxonomists for standard genome sequencing and annotation.</title>
        <authorList>
            <consortium name="The Broad Institute Genomics Platform"/>
            <consortium name="The Broad Institute Genome Sequencing Center for Infectious Disease"/>
            <person name="Wu L."/>
            <person name="Ma J."/>
        </authorList>
    </citation>
    <scope>NUCLEOTIDE SEQUENCE [LARGE SCALE GENOMIC DNA]</scope>
    <source>
        <strain evidence="3">CGMCC 4.1648</strain>
    </source>
</reference>
<dbReference type="RefSeq" id="WP_345693071.1">
    <property type="nucleotide sequence ID" value="NZ_BAABIT010000001.1"/>
</dbReference>
<name>A0ABV9XBM4_9ACTN</name>
<evidence type="ECO:0008006" key="4">
    <source>
        <dbReference type="Google" id="ProtNLM"/>
    </source>
</evidence>
<feature type="compositionally biased region" description="Basic and acidic residues" evidence="1">
    <location>
        <begin position="141"/>
        <end position="152"/>
    </location>
</feature>
<protein>
    <recommendedName>
        <fullName evidence="4">Lipoprotein</fullName>
    </recommendedName>
</protein>
<dbReference type="EMBL" id="JBHSJD010000002">
    <property type="protein sequence ID" value="MFC5021082.1"/>
    <property type="molecule type" value="Genomic_DNA"/>
</dbReference>
<feature type="region of interest" description="Disordered" evidence="1">
    <location>
        <begin position="141"/>
        <end position="169"/>
    </location>
</feature>
<organism evidence="2 3">
    <name type="scientific">Streptomyces coeruleoprunus</name>
    <dbReference type="NCBI Taxonomy" id="285563"/>
    <lineage>
        <taxon>Bacteria</taxon>
        <taxon>Bacillati</taxon>
        <taxon>Actinomycetota</taxon>
        <taxon>Actinomycetes</taxon>
        <taxon>Kitasatosporales</taxon>
        <taxon>Streptomycetaceae</taxon>
        <taxon>Streptomyces</taxon>
    </lineage>
</organism>
<evidence type="ECO:0000256" key="1">
    <source>
        <dbReference type="SAM" id="MobiDB-lite"/>
    </source>
</evidence>
<accession>A0ABV9XBM4</accession>
<evidence type="ECO:0000313" key="3">
    <source>
        <dbReference type="Proteomes" id="UP001595829"/>
    </source>
</evidence>
<proteinExistence type="predicted"/>
<keyword evidence="3" id="KW-1185">Reference proteome</keyword>
<dbReference type="Proteomes" id="UP001595829">
    <property type="component" value="Unassembled WGS sequence"/>
</dbReference>
<evidence type="ECO:0000313" key="2">
    <source>
        <dbReference type="EMBL" id="MFC5021082.1"/>
    </source>
</evidence>
<gene>
    <name evidence="2" type="ORF">ACFPM3_02815</name>
</gene>